<gene>
    <name evidence="3" type="ORF">SAMN05660991_00593</name>
</gene>
<proteinExistence type="predicted"/>
<evidence type="ECO:0000313" key="3">
    <source>
        <dbReference type="EMBL" id="SEO49645.1"/>
    </source>
</evidence>
<dbReference type="GO" id="GO:0016705">
    <property type="term" value="F:oxidoreductase activity, acting on paired donors, with incorporation or reduction of molecular oxygen"/>
    <property type="evidence" value="ECO:0007669"/>
    <property type="project" value="InterPro"/>
</dbReference>
<dbReference type="PANTHER" id="PTHR43244">
    <property type="match status" value="1"/>
</dbReference>
<dbReference type="Proteomes" id="UP000198960">
    <property type="component" value="Unassembled WGS sequence"/>
</dbReference>
<accession>A0A1H8Q5Z2</accession>
<dbReference type="AlphaFoldDB" id="A0A1H8Q5Z2"/>
<feature type="domain" description="Luciferase-like" evidence="2">
    <location>
        <begin position="8"/>
        <end position="262"/>
    </location>
</feature>
<dbReference type="PANTHER" id="PTHR43244:SF1">
    <property type="entry name" value="5,10-METHYLENETETRAHYDROMETHANOPTERIN REDUCTASE"/>
    <property type="match status" value="1"/>
</dbReference>
<dbReference type="InterPro" id="IPR050564">
    <property type="entry name" value="F420-G6PD/mer"/>
</dbReference>
<dbReference type="InterPro" id="IPR036661">
    <property type="entry name" value="Luciferase-like_sf"/>
</dbReference>
<reference evidence="4" key="1">
    <citation type="submission" date="2016-10" db="EMBL/GenBank/DDBJ databases">
        <authorList>
            <person name="Varghese N."/>
            <person name="Submissions S."/>
        </authorList>
    </citation>
    <scope>NUCLEOTIDE SEQUENCE [LARGE SCALE GENOMIC DNA]</scope>
    <source>
        <strain evidence="4">DSM 45413</strain>
    </source>
</reference>
<dbReference type="OrthoDB" id="7054907at2"/>
<evidence type="ECO:0000259" key="2">
    <source>
        <dbReference type="Pfam" id="PF00296"/>
    </source>
</evidence>
<dbReference type="InterPro" id="IPR011251">
    <property type="entry name" value="Luciferase-like_dom"/>
</dbReference>
<sequence>MRIAIHSALTNYGSLDDVVAEVRRTADAGLAGYWAPMLGGQDTLTALAIAGREVPGVELGTAVVPMPLRGPFALAQQVRTVQEAVGGRLVLGLGTSHEAVTRDLFGEPWRPPLAAAREHLAQLLAILGGEGDRRLAGAPALHTDVLLGAVNPAMVALAVELGSGVVTWSAGEATLRDVVGAAVRGSGRTGVRVVAALPVTVTDDEAAARGHVQRRLGANDRFPSYRKVLEREGVAGVADLAVVGTAAQVRDRLAGFAGLGVTDFAAHVTGPDAATVEATWALLADLAAGSS</sequence>
<name>A0A1H8Q5Z2_9ACTN</name>
<dbReference type="RefSeq" id="WP_091939845.1">
    <property type="nucleotide sequence ID" value="NZ_FOEE01000001.1"/>
</dbReference>
<evidence type="ECO:0000256" key="1">
    <source>
        <dbReference type="ARBA" id="ARBA00023002"/>
    </source>
</evidence>
<dbReference type="EMBL" id="FOEE01000001">
    <property type="protein sequence ID" value="SEO49645.1"/>
    <property type="molecule type" value="Genomic_DNA"/>
</dbReference>
<dbReference type="Pfam" id="PF00296">
    <property type="entry name" value="Bac_luciferase"/>
    <property type="match status" value="1"/>
</dbReference>
<evidence type="ECO:0000313" key="4">
    <source>
        <dbReference type="Proteomes" id="UP000198960"/>
    </source>
</evidence>
<dbReference type="Gene3D" id="3.20.20.30">
    <property type="entry name" value="Luciferase-like domain"/>
    <property type="match status" value="1"/>
</dbReference>
<keyword evidence="4" id="KW-1185">Reference proteome</keyword>
<protein>
    <submittedName>
        <fullName evidence="3">F420-dependent oxidoreductase, MSMEG_4879 family</fullName>
    </submittedName>
</protein>
<keyword evidence="1" id="KW-0560">Oxidoreductase</keyword>
<dbReference type="STRING" id="673521.SAMN05660991_00593"/>
<dbReference type="SUPFAM" id="SSF51679">
    <property type="entry name" value="Bacterial luciferase-like"/>
    <property type="match status" value="1"/>
</dbReference>
<organism evidence="3 4">
    <name type="scientific">Trujillonella endophytica</name>
    <dbReference type="NCBI Taxonomy" id="673521"/>
    <lineage>
        <taxon>Bacteria</taxon>
        <taxon>Bacillati</taxon>
        <taxon>Actinomycetota</taxon>
        <taxon>Actinomycetes</taxon>
        <taxon>Geodermatophilales</taxon>
        <taxon>Geodermatophilaceae</taxon>
        <taxon>Trujillonella</taxon>
    </lineage>
</organism>